<proteinExistence type="predicted"/>
<dbReference type="Pfam" id="PF18940">
    <property type="entry name" value="DUF5687"/>
    <property type="match status" value="1"/>
</dbReference>
<feature type="transmembrane region" description="Helical" evidence="1">
    <location>
        <begin position="274"/>
        <end position="291"/>
    </location>
</feature>
<feature type="transmembrane region" description="Helical" evidence="1">
    <location>
        <begin position="204"/>
        <end position="221"/>
    </location>
</feature>
<feature type="transmembrane region" description="Helical" evidence="1">
    <location>
        <begin position="166"/>
        <end position="184"/>
    </location>
</feature>
<evidence type="ECO:0000256" key="1">
    <source>
        <dbReference type="SAM" id="Phobius"/>
    </source>
</evidence>
<dbReference type="RefSeq" id="WP_379795055.1">
    <property type="nucleotide sequence ID" value="NZ_JBHSFY010000001.1"/>
</dbReference>
<name>A0ABV8ZBE1_9FLAO</name>
<reference evidence="3" key="1">
    <citation type="journal article" date="2019" name="Int. J. Syst. Evol. Microbiol.">
        <title>The Global Catalogue of Microorganisms (GCM) 10K type strain sequencing project: providing services to taxonomists for standard genome sequencing and annotation.</title>
        <authorList>
            <consortium name="The Broad Institute Genomics Platform"/>
            <consortium name="The Broad Institute Genome Sequencing Center for Infectious Disease"/>
            <person name="Wu L."/>
            <person name="Ma J."/>
        </authorList>
    </citation>
    <scope>NUCLEOTIDE SEQUENCE [LARGE SCALE GENOMIC DNA]</scope>
    <source>
        <strain evidence="3">NBRC 103627</strain>
    </source>
</reference>
<keyword evidence="1" id="KW-0812">Transmembrane</keyword>
<keyword evidence="3" id="KW-1185">Reference proteome</keyword>
<protein>
    <submittedName>
        <fullName evidence="2">DUF5687 family protein</fullName>
    </submittedName>
</protein>
<sequence>MIKKFIYLEWKAFIRSASFGKNLTMKIIIGFLMIYFSLIFIAMGVGAFYMLKEMNLEPLATLNKFLIYYFLGDLAVRLLLQSIPVLNIKPLLALPLKKTTIVHFSLGKTILSFFNWIHALFFIPFTVVLILNGYDVVQIVFWHLGVMSIIYINNFLNIILSNIDRLFALFLLLIVVLGGAQYYQLFDITEFTTPFFQSFYEIDGLFLIPILVLFALHYFTFKYFEKNLYLDAGLSVKHDVASTENLSWLNQFGTLGTFLKNDIRLIKRNKRSKTTIVMSVIFLFYGLIFFGNTHQPAAMQIFAGIFVSGGFLFVFGQFVPSWDSSYYQLMMTQNIPYRGYITAKWWLIVIATFISTILASFYLFYGWEVYLTIVVGAIYNIGVNSHLVLLGGAFTKTPIDLSSAGGAFGDKKAFNVNSMLLSLPKIFLPLLLYWLGLRFADKTVALSLVAGAGILGFIFKEKVFSIIEKRYKIEKYSTISAYKQKG</sequence>
<dbReference type="Proteomes" id="UP001596003">
    <property type="component" value="Unassembled WGS sequence"/>
</dbReference>
<dbReference type="InterPro" id="IPR043742">
    <property type="entry name" value="DUF5687"/>
</dbReference>
<feature type="transmembrane region" description="Helical" evidence="1">
    <location>
        <begin position="297"/>
        <end position="322"/>
    </location>
</feature>
<evidence type="ECO:0000313" key="3">
    <source>
        <dbReference type="Proteomes" id="UP001596003"/>
    </source>
</evidence>
<accession>A0ABV8ZBE1</accession>
<feature type="transmembrane region" description="Helical" evidence="1">
    <location>
        <begin position="27"/>
        <end position="51"/>
    </location>
</feature>
<gene>
    <name evidence="2" type="ORF">ACFO3N_02300</name>
</gene>
<organism evidence="2 3">
    <name type="scientific">Flavobacterium chungangensis</name>
    <dbReference type="NCBI Taxonomy" id="2708132"/>
    <lineage>
        <taxon>Bacteria</taxon>
        <taxon>Pseudomonadati</taxon>
        <taxon>Bacteroidota</taxon>
        <taxon>Flavobacteriia</taxon>
        <taxon>Flavobacteriales</taxon>
        <taxon>Flavobacteriaceae</taxon>
        <taxon>Flavobacterium</taxon>
    </lineage>
</organism>
<keyword evidence="1" id="KW-0472">Membrane</keyword>
<feature type="transmembrane region" description="Helical" evidence="1">
    <location>
        <begin position="109"/>
        <end position="134"/>
    </location>
</feature>
<comment type="caution">
    <text evidence="2">The sequence shown here is derived from an EMBL/GenBank/DDBJ whole genome shotgun (WGS) entry which is preliminary data.</text>
</comment>
<feature type="transmembrane region" description="Helical" evidence="1">
    <location>
        <begin position="443"/>
        <end position="459"/>
    </location>
</feature>
<feature type="transmembrane region" description="Helical" evidence="1">
    <location>
        <begin position="414"/>
        <end position="437"/>
    </location>
</feature>
<feature type="transmembrane region" description="Helical" evidence="1">
    <location>
        <begin position="370"/>
        <end position="394"/>
    </location>
</feature>
<evidence type="ECO:0000313" key="2">
    <source>
        <dbReference type="EMBL" id="MFC4475887.1"/>
    </source>
</evidence>
<feature type="transmembrane region" description="Helical" evidence="1">
    <location>
        <begin position="66"/>
        <end position="88"/>
    </location>
</feature>
<dbReference type="EMBL" id="JBHSFY010000001">
    <property type="protein sequence ID" value="MFC4475887.1"/>
    <property type="molecule type" value="Genomic_DNA"/>
</dbReference>
<feature type="transmembrane region" description="Helical" evidence="1">
    <location>
        <begin position="343"/>
        <end position="364"/>
    </location>
</feature>
<keyword evidence="1" id="KW-1133">Transmembrane helix</keyword>
<feature type="transmembrane region" description="Helical" evidence="1">
    <location>
        <begin position="140"/>
        <end position="159"/>
    </location>
</feature>